<evidence type="ECO:0000313" key="12">
    <source>
        <dbReference type="EMBL" id="CAB4570283.1"/>
    </source>
</evidence>
<accession>A0A6J6E7I3</accession>
<feature type="domain" description="Mur ligase N-terminal catalytic" evidence="9">
    <location>
        <begin position="9"/>
        <end position="104"/>
    </location>
</feature>
<evidence type="ECO:0000256" key="4">
    <source>
        <dbReference type="ARBA" id="ARBA00022490"/>
    </source>
</evidence>
<dbReference type="GO" id="GO:0008763">
    <property type="term" value="F:UDP-N-acetylmuramate-L-alanine ligase activity"/>
    <property type="evidence" value="ECO:0007669"/>
    <property type="project" value="UniProtKB-EC"/>
</dbReference>
<evidence type="ECO:0000256" key="3">
    <source>
        <dbReference type="ARBA" id="ARBA00012211"/>
    </source>
</evidence>
<evidence type="ECO:0000259" key="10">
    <source>
        <dbReference type="Pfam" id="PF02875"/>
    </source>
</evidence>
<name>A0A6J6E7I3_9ZZZZ</name>
<evidence type="ECO:0000259" key="11">
    <source>
        <dbReference type="Pfam" id="PF08245"/>
    </source>
</evidence>
<keyword evidence="4" id="KW-0963">Cytoplasm</keyword>
<dbReference type="GO" id="GO:0005737">
    <property type="term" value="C:cytoplasm"/>
    <property type="evidence" value="ECO:0007669"/>
    <property type="project" value="UniProtKB-SubCell"/>
</dbReference>
<dbReference type="InterPro" id="IPR036615">
    <property type="entry name" value="Mur_ligase_C_dom_sf"/>
</dbReference>
<dbReference type="InterPro" id="IPR036565">
    <property type="entry name" value="Mur-like_cat_sf"/>
</dbReference>
<dbReference type="EMBL" id="CAEZTJ010000089">
    <property type="protein sequence ID" value="CAB4570283.1"/>
    <property type="molecule type" value="Genomic_DNA"/>
</dbReference>
<dbReference type="InterPro" id="IPR005758">
    <property type="entry name" value="UDP-N-AcMur_Ala_ligase_MurC"/>
</dbReference>
<dbReference type="AlphaFoldDB" id="A0A6J6E7I3"/>
<evidence type="ECO:0000259" key="9">
    <source>
        <dbReference type="Pfam" id="PF01225"/>
    </source>
</evidence>
<protein>
    <recommendedName>
        <fullName evidence="3">UDP-N-acetylmuramate--L-alanine ligase</fullName>
        <ecNumber evidence="3">6.3.2.8</ecNumber>
    </recommendedName>
</protein>
<feature type="domain" description="Mur ligase C-terminal" evidence="10">
    <location>
        <begin position="311"/>
        <end position="440"/>
    </location>
</feature>
<dbReference type="Pfam" id="PF08245">
    <property type="entry name" value="Mur_ligase_M"/>
    <property type="match status" value="1"/>
</dbReference>
<dbReference type="SUPFAM" id="SSF53623">
    <property type="entry name" value="MurD-like peptide ligases, catalytic domain"/>
    <property type="match status" value="1"/>
</dbReference>
<gene>
    <name evidence="12" type="ORF">UFOPK1650_00665</name>
</gene>
<evidence type="ECO:0000256" key="2">
    <source>
        <dbReference type="ARBA" id="ARBA00004752"/>
    </source>
</evidence>
<dbReference type="InterPro" id="IPR000713">
    <property type="entry name" value="Mur_ligase_N"/>
</dbReference>
<dbReference type="InterPro" id="IPR013221">
    <property type="entry name" value="Mur_ligase_cen"/>
</dbReference>
<dbReference type="SUPFAM" id="SSF53244">
    <property type="entry name" value="MurD-like peptide ligases, peptide-binding domain"/>
    <property type="match status" value="1"/>
</dbReference>
<feature type="domain" description="Mur ligase central" evidence="11">
    <location>
        <begin position="112"/>
        <end position="288"/>
    </location>
</feature>
<dbReference type="SUPFAM" id="SSF51984">
    <property type="entry name" value="MurCD N-terminal domain"/>
    <property type="match status" value="1"/>
</dbReference>
<dbReference type="InterPro" id="IPR004101">
    <property type="entry name" value="Mur_ligase_C"/>
</dbReference>
<dbReference type="HAMAP" id="MF_00046">
    <property type="entry name" value="MurC"/>
    <property type="match status" value="1"/>
</dbReference>
<dbReference type="PANTHER" id="PTHR43445:SF3">
    <property type="entry name" value="UDP-N-ACETYLMURAMATE--L-ALANINE LIGASE"/>
    <property type="match status" value="1"/>
</dbReference>
<keyword evidence="5" id="KW-0436">Ligase</keyword>
<dbReference type="Gene3D" id="3.40.1190.10">
    <property type="entry name" value="Mur-like, catalytic domain"/>
    <property type="match status" value="1"/>
</dbReference>
<dbReference type="InterPro" id="IPR050061">
    <property type="entry name" value="MurCDEF_pg_biosynth"/>
</dbReference>
<keyword evidence="7" id="KW-0067">ATP-binding</keyword>
<evidence type="ECO:0000256" key="5">
    <source>
        <dbReference type="ARBA" id="ARBA00022598"/>
    </source>
</evidence>
<evidence type="ECO:0000256" key="8">
    <source>
        <dbReference type="ARBA" id="ARBA00047833"/>
    </source>
</evidence>
<dbReference type="Gene3D" id="3.90.190.20">
    <property type="entry name" value="Mur ligase, C-terminal domain"/>
    <property type="match status" value="1"/>
</dbReference>
<organism evidence="12">
    <name type="scientific">freshwater metagenome</name>
    <dbReference type="NCBI Taxonomy" id="449393"/>
    <lineage>
        <taxon>unclassified sequences</taxon>
        <taxon>metagenomes</taxon>
        <taxon>ecological metagenomes</taxon>
    </lineage>
</organism>
<proteinExistence type="inferred from homology"/>
<evidence type="ECO:0000256" key="7">
    <source>
        <dbReference type="ARBA" id="ARBA00022840"/>
    </source>
</evidence>
<dbReference type="UniPathway" id="UPA00219"/>
<comment type="pathway">
    <text evidence="2">Cell wall biogenesis; peptidoglycan biosynthesis.</text>
</comment>
<evidence type="ECO:0000256" key="1">
    <source>
        <dbReference type="ARBA" id="ARBA00004496"/>
    </source>
</evidence>
<sequence>MTTFTAGAKIHMIGIAGSGMSGIAEILAARGFIVSGSDEKESATLRSLASQGITTYVGHKGEQIGDARYVVISSAIREENPELVAAKEQGIEIVRRASALARLLPGKFSIAVAGTHGKTTTSGMFAQMLDALGRDPSFVIGSKISALGVSAREGRGDFFVVEADESDGSFLDYKPDGAIITNVELDHVDNFSSIEEIVRLFERFIATTKDFVVICGDDLRASALPVPSGIRRVTYGTSATCDLVISEMKELSEGVSATLQWQGGSIVQLRLFVHGRHNVLNAAAVVASAVAMGIDLAAAARAISAFRGTSRRFEVKGICDGITVVDDYGHHPTEIEATISAARSVLSAAGAGRLCVIFQPHRFSRTAAFAASFARALAGADRSVVMDIYSAGEDPLPGVSGATIAEESRDSIYLSDRDRVIDEVVQWAEPGDLILTLGAGDVTEIGPKILAALKSRN</sequence>
<dbReference type="Pfam" id="PF02875">
    <property type="entry name" value="Mur_ligase_C"/>
    <property type="match status" value="1"/>
</dbReference>
<comment type="subcellular location">
    <subcellularLocation>
        <location evidence="1">Cytoplasm</location>
    </subcellularLocation>
</comment>
<reference evidence="12" key="1">
    <citation type="submission" date="2020-05" db="EMBL/GenBank/DDBJ databases">
        <authorList>
            <person name="Chiriac C."/>
            <person name="Salcher M."/>
            <person name="Ghai R."/>
            <person name="Kavagutti S V."/>
        </authorList>
    </citation>
    <scope>NUCLEOTIDE SEQUENCE</scope>
</reference>
<evidence type="ECO:0000256" key="6">
    <source>
        <dbReference type="ARBA" id="ARBA00022741"/>
    </source>
</evidence>
<dbReference type="Pfam" id="PF01225">
    <property type="entry name" value="Mur_ligase"/>
    <property type="match status" value="1"/>
</dbReference>
<comment type="catalytic activity">
    <reaction evidence="8">
        <text>UDP-N-acetyl-alpha-D-muramate + L-alanine + ATP = UDP-N-acetyl-alpha-D-muramoyl-L-alanine + ADP + phosphate + H(+)</text>
        <dbReference type="Rhea" id="RHEA:23372"/>
        <dbReference type="ChEBI" id="CHEBI:15378"/>
        <dbReference type="ChEBI" id="CHEBI:30616"/>
        <dbReference type="ChEBI" id="CHEBI:43474"/>
        <dbReference type="ChEBI" id="CHEBI:57972"/>
        <dbReference type="ChEBI" id="CHEBI:70757"/>
        <dbReference type="ChEBI" id="CHEBI:83898"/>
        <dbReference type="ChEBI" id="CHEBI:456216"/>
        <dbReference type="EC" id="6.3.2.8"/>
    </reaction>
</comment>
<dbReference type="NCBIfam" id="TIGR01082">
    <property type="entry name" value="murC"/>
    <property type="match status" value="1"/>
</dbReference>
<dbReference type="PANTHER" id="PTHR43445">
    <property type="entry name" value="UDP-N-ACETYLMURAMATE--L-ALANINE LIGASE-RELATED"/>
    <property type="match status" value="1"/>
</dbReference>
<keyword evidence="6" id="KW-0547">Nucleotide-binding</keyword>
<dbReference type="GO" id="GO:0005524">
    <property type="term" value="F:ATP binding"/>
    <property type="evidence" value="ECO:0007669"/>
    <property type="project" value="UniProtKB-KW"/>
</dbReference>
<dbReference type="EC" id="6.3.2.8" evidence="3"/>
<dbReference type="Gene3D" id="3.40.50.720">
    <property type="entry name" value="NAD(P)-binding Rossmann-like Domain"/>
    <property type="match status" value="1"/>
</dbReference>
<dbReference type="GO" id="GO:0009252">
    <property type="term" value="P:peptidoglycan biosynthetic process"/>
    <property type="evidence" value="ECO:0007669"/>
    <property type="project" value="UniProtKB-UniPathway"/>
</dbReference>